<keyword evidence="3" id="KW-1185">Reference proteome</keyword>
<evidence type="ECO:0000313" key="2">
    <source>
        <dbReference type="EMBL" id="GFJ92778.1"/>
    </source>
</evidence>
<dbReference type="Pfam" id="PF14206">
    <property type="entry name" value="Cys_rich_CPCC"/>
    <property type="match status" value="1"/>
</dbReference>
<name>A0A6V8LCS6_9ACTN</name>
<comment type="caution">
    <text evidence="2">The sequence shown here is derived from an EMBL/GenBank/DDBJ whole genome shotgun (WGS) entry which is preliminary data.</text>
</comment>
<gene>
    <name evidence="2" type="ORF">Prum_064200</name>
</gene>
<reference evidence="2 3" key="1">
    <citation type="submission" date="2020-03" db="EMBL/GenBank/DDBJ databases">
        <title>Whole genome shotgun sequence of Phytohabitans rumicis NBRC 108638.</title>
        <authorList>
            <person name="Komaki H."/>
            <person name="Tamura T."/>
        </authorList>
    </citation>
    <scope>NUCLEOTIDE SEQUENCE [LARGE SCALE GENOMIC DNA]</scope>
    <source>
        <strain evidence="2 3">NBRC 108638</strain>
    </source>
</reference>
<dbReference type="AlphaFoldDB" id="A0A6V8LCS6"/>
<evidence type="ECO:0000259" key="1">
    <source>
        <dbReference type="Pfam" id="PF14206"/>
    </source>
</evidence>
<evidence type="ECO:0000313" key="3">
    <source>
        <dbReference type="Proteomes" id="UP000482960"/>
    </source>
</evidence>
<dbReference type="InterPro" id="IPR025983">
    <property type="entry name" value="Cys_rich_CPCC"/>
</dbReference>
<reference evidence="2 3" key="2">
    <citation type="submission" date="2020-03" db="EMBL/GenBank/DDBJ databases">
        <authorList>
            <person name="Ichikawa N."/>
            <person name="Kimura A."/>
            <person name="Kitahashi Y."/>
            <person name="Uohara A."/>
        </authorList>
    </citation>
    <scope>NUCLEOTIDE SEQUENCE [LARGE SCALE GENOMIC DNA]</scope>
    <source>
        <strain evidence="2 3">NBRC 108638</strain>
    </source>
</reference>
<proteinExistence type="predicted"/>
<feature type="domain" description="Cysteine-rich CPCC" evidence="1">
    <location>
        <begin position="23"/>
        <end position="92"/>
    </location>
</feature>
<accession>A0A6V8LCS6</accession>
<dbReference type="EMBL" id="BLPG01000001">
    <property type="protein sequence ID" value="GFJ92778.1"/>
    <property type="molecule type" value="Genomic_DNA"/>
</dbReference>
<dbReference type="Proteomes" id="UP000482960">
    <property type="component" value="Unassembled WGS sequence"/>
</dbReference>
<dbReference type="RefSeq" id="WP_308785385.1">
    <property type="nucleotide sequence ID" value="NZ_BLPG01000001.1"/>
</dbReference>
<protein>
    <recommendedName>
        <fullName evidence="1">Cysteine-rich CPCC domain-containing protein</fullName>
    </recommendedName>
</protein>
<organism evidence="2 3">
    <name type="scientific">Phytohabitans rumicis</name>
    <dbReference type="NCBI Taxonomy" id="1076125"/>
    <lineage>
        <taxon>Bacteria</taxon>
        <taxon>Bacillati</taxon>
        <taxon>Actinomycetota</taxon>
        <taxon>Actinomycetes</taxon>
        <taxon>Micromonosporales</taxon>
        <taxon>Micromonosporaceae</taxon>
    </lineage>
</organism>
<sequence length="94" mass="10134">MVGGWREKLARVGGHGQASVVSKCPCCGYRTGCVTCPVCFWTDPAQADPGAFVAVGGPNGELTLTEARLNYALYGASHPKYREVVRKPRADEQY</sequence>